<keyword evidence="2" id="KW-0645">Protease</keyword>
<dbReference type="SUPFAM" id="SSF54001">
    <property type="entry name" value="Cysteine proteinases"/>
    <property type="match status" value="1"/>
</dbReference>
<evidence type="ECO:0000256" key="4">
    <source>
        <dbReference type="ARBA" id="ARBA00022807"/>
    </source>
</evidence>
<dbReference type="PANTHER" id="PTHR47359:SF3">
    <property type="entry name" value="NLP_P60 DOMAIN-CONTAINING PROTEIN-RELATED"/>
    <property type="match status" value="1"/>
</dbReference>
<dbReference type="InterPro" id="IPR038765">
    <property type="entry name" value="Papain-like_cys_pep_sf"/>
</dbReference>
<dbReference type="EMBL" id="JAOWLA010000003">
    <property type="protein sequence ID" value="MCV2863970.1"/>
    <property type="molecule type" value="Genomic_DNA"/>
</dbReference>
<feature type="domain" description="NlpC/P60" evidence="5">
    <location>
        <begin position="152"/>
        <end position="276"/>
    </location>
</feature>
<organism evidence="6 7">
    <name type="scientific">Albidovulum sediminicola</name>
    <dbReference type="NCBI Taxonomy" id="2984331"/>
    <lineage>
        <taxon>Bacteria</taxon>
        <taxon>Pseudomonadati</taxon>
        <taxon>Pseudomonadota</taxon>
        <taxon>Alphaproteobacteria</taxon>
        <taxon>Rhodobacterales</taxon>
        <taxon>Paracoccaceae</taxon>
        <taxon>Albidovulum</taxon>
    </lineage>
</organism>
<evidence type="ECO:0000313" key="6">
    <source>
        <dbReference type="EMBL" id="MCV2863970.1"/>
    </source>
</evidence>
<dbReference type="InterPro" id="IPR051794">
    <property type="entry name" value="PG_Endopeptidase_C40"/>
</dbReference>
<keyword evidence="7" id="KW-1185">Reference proteome</keyword>
<dbReference type="Proteomes" id="UP001652503">
    <property type="component" value="Unassembled WGS sequence"/>
</dbReference>
<keyword evidence="4" id="KW-0788">Thiol protease</keyword>
<gene>
    <name evidence="6" type="ORF">OE647_04350</name>
</gene>
<dbReference type="RefSeq" id="WP_263720438.1">
    <property type="nucleotide sequence ID" value="NZ_JAOWLA010000003.1"/>
</dbReference>
<dbReference type="PROSITE" id="PS51935">
    <property type="entry name" value="NLPC_P60"/>
    <property type="match status" value="1"/>
</dbReference>
<evidence type="ECO:0000259" key="5">
    <source>
        <dbReference type="PROSITE" id="PS51935"/>
    </source>
</evidence>
<dbReference type="Gene3D" id="3.90.1720.10">
    <property type="entry name" value="endopeptidase domain like (from Nostoc punctiforme)"/>
    <property type="match status" value="1"/>
</dbReference>
<dbReference type="PANTHER" id="PTHR47359">
    <property type="entry name" value="PEPTIDOGLYCAN DL-ENDOPEPTIDASE CWLO"/>
    <property type="match status" value="1"/>
</dbReference>
<dbReference type="InterPro" id="IPR000064">
    <property type="entry name" value="NLP_P60_dom"/>
</dbReference>
<evidence type="ECO:0000256" key="3">
    <source>
        <dbReference type="ARBA" id="ARBA00022801"/>
    </source>
</evidence>
<name>A0ABT2YYL1_9RHOB</name>
<comment type="similarity">
    <text evidence="1">Belongs to the peptidase C40 family.</text>
</comment>
<evidence type="ECO:0000256" key="2">
    <source>
        <dbReference type="ARBA" id="ARBA00022670"/>
    </source>
</evidence>
<dbReference type="Pfam" id="PF18348">
    <property type="entry name" value="SH3_16"/>
    <property type="match status" value="1"/>
</dbReference>
<accession>A0ABT2YYL1</accession>
<dbReference type="Pfam" id="PF00877">
    <property type="entry name" value="NLPC_P60"/>
    <property type="match status" value="1"/>
</dbReference>
<protein>
    <submittedName>
        <fullName evidence="6">C40 family peptidase</fullName>
    </submittedName>
</protein>
<reference evidence="6 7" key="1">
    <citation type="submission" date="2022-10" db="EMBL/GenBank/DDBJ databases">
        <title>Defluviimonas sp. nov., isolated from ocean surface water.</title>
        <authorList>
            <person name="He W."/>
            <person name="Wang L."/>
            <person name="Zhang D.-F."/>
        </authorList>
    </citation>
    <scope>NUCLEOTIDE SEQUENCE [LARGE SCALE GENOMIC DNA]</scope>
    <source>
        <strain evidence="6 7">WL0075</strain>
    </source>
</reference>
<evidence type="ECO:0000313" key="7">
    <source>
        <dbReference type="Proteomes" id="UP001652503"/>
    </source>
</evidence>
<keyword evidence="3" id="KW-0378">Hydrolase</keyword>
<evidence type="ECO:0000256" key="1">
    <source>
        <dbReference type="ARBA" id="ARBA00007074"/>
    </source>
</evidence>
<sequence length="281" mass="29214">MSDRRLTPANGRVAHVSLSGQVAADAFVTGKPARVVAPLADLLAAPGGARDRQLLFGDTVLELERQAGFAFVRSDKDGYCGYVAAQALGAPLTATHWVAVPATHLYRAADIKTKEAALLSLGARVAVAETGGRFARTNEGDHVIARHLRPLGNWAEDPAAIAELFLGTPYLWGGNSRSGIDCSGLAQAALLACGIPCPGDSDLQAATVGTDSAPTGPFRRNDLLFWKGHVAIALGPERMIHATGHYMAVVIEGIAEAIGRIEAQGGGPVTRAKRIALGQSG</sequence>
<comment type="caution">
    <text evidence="6">The sequence shown here is derived from an EMBL/GenBank/DDBJ whole genome shotgun (WGS) entry which is preliminary data.</text>
</comment>
<proteinExistence type="inferred from homology"/>
<dbReference type="InterPro" id="IPR041382">
    <property type="entry name" value="SH3_16"/>
</dbReference>